<organism evidence="7 8">
    <name type="scientific">Paenibacillus allorhizosphaerae</name>
    <dbReference type="NCBI Taxonomy" id="2849866"/>
    <lineage>
        <taxon>Bacteria</taxon>
        <taxon>Bacillati</taxon>
        <taxon>Bacillota</taxon>
        <taxon>Bacilli</taxon>
        <taxon>Bacillales</taxon>
        <taxon>Paenibacillaceae</taxon>
        <taxon>Paenibacillus</taxon>
    </lineage>
</organism>
<evidence type="ECO:0000256" key="5">
    <source>
        <dbReference type="ARBA" id="ARBA00023204"/>
    </source>
</evidence>
<dbReference type="PANTHER" id="PTHR43003:SF12">
    <property type="entry name" value="DNA-3-METHYLADENINE GLYCOSYLASE"/>
    <property type="match status" value="1"/>
</dbReference>
<keyword evidence="4 7" id="KW-0378">Hydrolase</keyword>
<dbReference type="Pfam" id="PF07934">
    <property type="entry name" value="OGG_N"/>
    <property type="match status" value="1"/>
</dbReference>
<dbReference type="InterPro" id="IPR000035">
    <property type="entry name" value="Alkylbase_DNA_glycsylse_CS"/>
</dbReference>
<dbReference type="EMBL" id="CAJVCE010000003">
    <property type="protein sequence ID" value="CAG7627117.1"/>
    <property type="molecule type" value="Genomic_DNA"/>
</dbReference>
<keyword evidence="5" id="KW-0234">DNA repair</keyword>
<reference evidence="7 8" key="1">
    <citation type="submission" date="2021-06" db="EMBL/GenBank/DDBJ databases">
        <authorList>
            <person name="Criscuolo A."/>
        </authorList>
    </citation>
    <scope>NUCLEOTIDE SEQUENCE [LARGE SCALE GENOMIC DNA]</scope>
    <source>
        <strain evidence="8">CIP 111802</strain>
    </source>
</reference>
<protein>
    <recommendedName>
        <fullName evidence="2">DNA-3-methyladenine glycosylase II</fullName>
        <ecNumber evidence="2">3.2.2.21</ecNumber>
    </recommendedName>
</protein>
<dbReference type="InterPro" id="IPR003265">
    <property type="entry name" value="HhH-GPD_domain"/>
</dbReference>
<keyword evidence="7" id="KW-0326">Glycosidase</keyword>
<dbReference type="PANTHER" id="PTHR43003">
    <property type="entry name" value="DNA-3-METHYLADENINE GLYCOSYLASE"/>
    <property type="match status" value="1"/>
</dbReference>
<evidence type="ECO:0000256" key="3">
    <source>
        <dbReference type="ARBA" id="ARBA00022763"/>
    </source>
</evidence>
<evidence type="ECO:0000313" key="8">
    <source>
        <dbReference type="Proteomes" id="UP000730618"/>
    </source>
</evidence>
<evidence type="ECO:0000259" key="6">
    <source>
        <dbReference type="SMART" id="SM00478"/>
    </source>
</evidence>
<feature type="domain" description="HhH-GPD" evidence="6">
    <location>
        <begin position="136"/>
        <end position="301"/>
    </location>
</feature>
<dbReference type="Proteomes" id="UP000730618">
    <property type="component" value="Unassembled WGS sequence"/>
</dbReference>
<evidence type="ECO:0000256" key="1">
    <source>
        <dbReference type="ARBA" id="ARBA00000086"/>
    </source>
</evidence>
<dbReference type="SMART" id="SM00478">
    <property type="entry name" value="ENDO3c"/>
    <property type="match status" value="1"/>
</dbReference>
<dbReference type="RefSeq" id="WP_218097668.1">
    <property type="nucleotide sequence ID" value="NZ_CAJVCE010000003.1"/>
</dbReference>
<dbReference type="GO" id="GO:0003905">
    <property type="term" value="F:alkylbase DNA N-glycosylase activity"/>
    <property type="evidence" value="ECO:0007669"/>
    <property type="project" value="UniProtKB-EC"/>
</dbReference>
<dbReference type="Pfam" id="PF00730">
    <property type="entry name" value="HhH-GPD"/>
    <property type="match status" value="1"/>
</dbReference>
<comment type="catalytic activity">
    <reaction evidence="1">
        <text>Hydrolysis of alkylated DNA, releasing 3-methyladenine, 3-methylguanine, 7-methylguanine and 7-methyladenine.</text>
        <dbReference type="EC" id="3.2.2.21"/>
    </reaction>
</comment>
<gene>
    <name evidence="7" type="primary">alkA_1</name>
    <name evidence="7" type="ORF">PAECIP111802_01320</name>
</gene>
<dbReference type="PROSITE" id="PS00516">
    <property type="entry name" value="ALKYLBASE_DNA_GLYCOS"/>
    <property type="match status" value="1"/>
</dbReference>
<keyword evidence="3" id="KW-0227">DNA damage</keyword>
<proteinExistence type="predicted"/>
<sequence length="301" mass="34620">MKHQTELKLTLPQRFSFNENLRYLSRSTNECMFHIETGSIYKRIPAQPFSPLVEISGEQEGAIVIRYLDKILPQPEEINDAVTRYVRDWFDLDTDLEPFYELAGSDPLLQKVVNEFYGLRIMGIPDLFEALCWGIIGQQINLAFAYTLKRRFVEAFGEQTEYNGMKYWIFPEPHRIAERSVEDLTSLQMTTKKSEYIIGVAQLMAEGLLSKEGLLQAGGLAAVEKQLVKIRGIGPWTANYVIMRCLRMPAAFPIDDVGLHNAIKHLLGLDQKPSIAHIRQLSSSWGDWKAYATFYLWRCLY</sequence>
<evidence type="ECO:0000256" key="2">
    <source>
        <dbReference type="ARBA" id="ARBA00012000"/>
    </source>
</evidence>
<name>A0ABN7TFY0_9BACL</name>
<evidence type="ECO:0000313" key="7">
    <source>
        <dbReference type="EMBL" id="CAG7627117.1"/>
    </source>
</evidence>
<dbReference type="InterPro" id="IPR051912">
    <property type="entry name" value="Alkylbase_DNA_Glycosylase/TA"/>
</dbReference>
<dbReference type="EC" id="3.2.2.21" evidence="2"/>
<accession>A0ABN7TFY0</accession>
<comment type="caution">
    <text evidence="7">The sequence shown here is derived from an EMBL/GenBank/DDBJ whole genome shotgun (WGS) entry which is preliminary data.</text>
</comment>
<keyword evidence="8" id="KW-1185">Reference proteome</keyword>
<dbReference type="InterPro" id="IPR012904">
    <property type="entry name" value="OGG_N"/>
</dbReference>
<evidence type="ECO:0000256" key="4">
    <source>
        <dbReference type="ARBA" id="ARBA00022801"/>
    </source>
</evidence>
<dbReference type="CDD" id="cd00056">
    <property type="entry name" value="ENDO3c"/>
    <property type="match status" value="1"/>
</dbReference>